<dbReference type="Proteomes" id="UP000829364">
    <property type="component" value="Chromosome 1"/>
</dbReference>
<reference evidence="1" key="1">
    <citation type="submission" date="2021-11" db="EMBL/GenBank/DDBJ databases">
        <title>Purpureocillium_takamizusanense_genome.</title>
        <authorList>
            <person name="Nguyen N.-H."/>
        </authorList>
    </citation>
    <scope>NUCLEOTIDE SEQUENCE</scope>
    <source>
        <strain evidence="1">PT3</strain>
    </source>
</reference>
<dbReference type="KEGG" id="ptkz:JDV02_001187"/>
<gene>
    <name evidence="1" type="ORF">JDV02_001187</name>
</gene>
<dbReference type="RefSeq" id="XP_047838052.1">
    <property type="nucleotide sequence ID" value="XM_047982091.1"/>
</dbReference>
<name>A0A9Q8V7L3_9HYPO</name>
<dbReference type="GeneID" id="72063150"/>
<proteinExistence type="predicted"/>
<evidence type="ECO:0000313" key="2">
    <source>
        <dbReference type="Proteomes" id="UP000829364"/>
    </source>
</evidence>
<sequence>MLVPPLSDSQQLPWHASRVSDRQSIWTKSSASWFGLLASSYFPFFSKAHRPFCEADSGGVSIQHSHAVYQAKYASPHSLLLNVLAALKDAWMGRSVAGEHPKIVRRGLTGQYLLFAELANRFNRPSRVESIDHTQIHEEL</sequence>
<accession>A0A9Q8V7L3</accession>
<dbReference type="AlphaFoldDB" id="A0A9Q8V7L3"/>
<organism evidence="1 2">
    <name type="scientific">Purpureocillium takamizusanense</name>
    <dbReference type="NCBI Taxonomy" id="2060973"/>
    <lineage>
        <taxon>Eukaryota</taxon>
        <taxon>Fungi</taxon>
        <taxon>Dikarya</taxon>
        <taxon>Ascomycota</taxon>
        <taxon>Pezizomycotina</taxon>
        <taxon>Sordariomycetes</taxon>
        <taxon>Hypocreomycetidae</taxon>
        <taxon>Hypocreales</taxon>
        <taxon>Ophiocordycipitaceae</taxon>
        <taxon>Purpureocillium</taxon>
    </lineage>
</organism>
<keyword evidence="2" id="KW-1185">Reference proteome</keyword>
<dbReference type="EMBL" id="CP086354">
    <property type="protein sequence ID" value="UNI14571.1"/>
    <property type="molecule type" value="Genomic_DNA"/>
</dbReference>
<protein>
    <submittedName>
        <fullName evidence="1">Uncharacterized protein</fullName>
    </submittedName>
</protein>
<evidence type="ECO:0000313" key="1">
    <source>
        <dbReference type="EMBL" id="UNI14571.1"/>
    </source>
</evidence>